<sequence length="40" mass="4550">MMPIKYSFFIFFVEVFTSAIELLIAALIQSIFQIGLSFSS</sequence>
<organism evidence="2 3">
    <name type="scientific">Candidatus Pseudomonas adelgestsugas</name>
    <dbReference type="NCBI Taxonomy" id="1302376"/>
    <lineage>
        <taxon>Bacteria</taxon>
        <taxon>Pseudomonadati</taxon>
        <taxon>Pseudomonadota</taxon>
        <taxon>Gammaproteobacteria</taxon>
        <taxon>Pseudomonadales</taxon>
        <taxon>Pseudomonadaceae</taxon>
        <taxon>Pseudomonas</taxon>
    </lineage>
</organism>
<feature type="transmembrane region" description="Helical" evidence="1">
    <location>
        <begin position="6"/>
        <end position="28"/>
    </location>
</feature>
<keyword evidence="1" id="KW-1133">Transmembrane helix</keyword>
<evidence type="ECO:0000313" key="3">
    <source>
        <dbReference type="Proteomes" id="UP000288953"/>
    </source>
</evidence>
<keyword evidence="1" id="KW-0812">Transmembrane</keyword>
<reference evidence="2 3" key="1">
    <citation type="journal article" date="2018" name="Genome Biol. Evol.">
        <title>Partnering With a Pest: Genomes of Hemlock Woolly Adelgid Symbionts Reveal Atypical Nutritional Provisioning Patterns in Dual-Obligate Bacteria.</title>
        <authorList>
            <person name="Weglarz K.M."/>
            <person name="Havill N.P."/>
            <person name="Burke G.R."/>
            <person name="von Dohlen C.D."/>
        </authorList>
    </citation>
    <scope>NUCLEOTIDE SEQUENCE [LARGE SCALE GENOMIC DNA]</scope>
    <source>
        <strain evidence="2 3">HWA_ENA</strain>
    </source>
</reference>
<name>A0ABX5R9I4_9PSED</name>
<dbReference type="EMBL" id="CP026512">
    <property type="protein sequence ID" value="QAX81958.1"/>
    <property type="molecule type" value="Genomic_DNA"/>
</dbReference>
<keyword evidence="1" id="KW-0472">Membrane</keyword>
<keyword evidence="3" id="KW-1185">Reference proteome</keyword>
<protein>
    <submittedName>
        <fullName evidence="2">Uncharacterized protein</fullName>
    </submittedName>
</protein>
<accession>A0ABX5R9I4</accession>
<dbReference type="Proteomes" id="UP000288953">
    <property type="component" value="Chromosome"/>
</dbReference>
<gene>
    <name evidence="2" type="ORF">C3B55_00629</name>
</gene>
<evidence type="ECO:0000256" key="1">
    <source>
        <dbReference type="SAM" id="Phobius"/>
    </source>
</evidence>
<evidence type="ECO:0000313" key="2">
    <source>
        <dbReference type="EMBL" id="QAX81958.1"/>
    </source>
</evidence>
<proteinExistence type="predicted"/>